<keyword evidence="2" id="KW-1133">Transmembrane helix</keyword>
<feature type="compositionally biased region" description="Pro residues" evidence="1">
    <location>
        <begin position="81"/>
        <end position="91"/>
    </location>
</feature>
<evidence type="ECO:0000313" key="3">
    <source>
        <dbReference type="EMBL" id="GEP58496.1"/>
    </source>
</evidence>
<keyword evidence="4" id="KW-1185">Reference proteome</keyword>
<accession>A0A512NHU4</accession>
<feature type="compositionally biased region" description="Basic and acidic residues" evidence="1">
    <location>
        <begin position="117"/>
        <end position="148"/>
    </location>
</feature>
<feature type="region of interest" description="Disordered" evidence="1">
    <location>
        <begin position="81"/>
        <end position="175"/>
    </location>
</feature>
<dbReference type="OrthoDB" id="9820824at2"/>
<name>A0A512NHU4_9HYPH</name>
<reference evidence="3 4" key="1">
    <citation type="submission" date="2019-07" db="EMBL/GenBank/DDBJ databases">
        <title>Whole genome shotgun sequence of Reyranella soli NBRC 108950.</title>
        <authorList>
            <person name="Hosoyama A."/>
            <person name="Uohara A."/>
            <person name="Ohji S."/>
            <person name="Ichikawa N."/>
        </authorList>
    </citation>
    <scope>NUCLEOTIDE SEQUENCE [LARGE SCALE GENOMIC DNA]</scope>
    <source>
        <strain evidence="3 4">NBRC 108950</strain>
    </source>
</reference>
<dbReference type="Proteomes" id="UP000321058">
    <property type="component" value="Unassembled WGS sequence"/>
</dbReference>
<proteinExistence type="predicted"/>
<keyword evidence="2" id="KW-0472">Membrane</keyword>
<comment type="caution">
    <text evidence="3">The sequence shown here is derived from an EMBL/GenBank/DDBJ whole genome shotgun (WGS) entry which is preliminary data.</text>
</comment>
<dbReference type="AlphaFoldDB" id="A0A512NHU4"/>
<organism evidence="3 4">
    <name type="scientific">Reyranella soli</name>
    <dbReference type="NCBI Taxonomy" id="1230389"/>
    <lineage>
        <taxon>Bacteria</taxon>
        <taxon>Pseudomonadati</taxon>
        <taxon>Pseudomonadota</taxon>
        <taxon>Alphaproteobacteria</taxon>
        <taxon>Hyphomicrobiales</taxon>
        <taxon>Reyranellaceae</taxon>
        <taxon>Reyranella</taxon>
    </lineage>
</organism>
<feature type="transmembrane region" description="Helical" evidence="2">
    <location>
        <begin position="20"/>
        <end position="38"/>
    </location>
</feature>
<protein>
    <submittedName>
        <fullName evidence="3">Uncharacterized protein</fullName>
    </submittedName>
</protein>
<sequence>MDDPTPNRAIKNSGMPVSSLVLSTVFHVSIIFALLWSLPTTSTPLIPEDAIEVTIERQATSLAAMIQSVAIPGPLVDSPPIQPALPVPRQPVPQVESAQTPTLENAAPEPEPPPELTLRDFPKAESVVRKIEEKKPSPKSDPKPDLNKTLRSPPGATSPNASPPAPLPNRADVVQPNKKSKNYLERMGIKPSHIATLTEKSGATCVQDSEPYKLEITNDKLTATNSHGVMFSITVPANGEVYHRYKRVPVAGDRNPFKFVEYSMIGNVKTGKLEIWLGHSPCVYKLNLY</sequence>
<evidence type="ECO:0000313" key="4">
    <source>
        <dbReference type="Proteomes" id="UP000321058"/>
    </source>
</evidence>
<evidence type="ECO:0000256" key="1">
    <source>
        <dbReference type="SAM" id="MobiDB-lite"/>
    </source>
</evidence>
<dbReference type="EMBL" id="BKAJ01000101">
    <property type="protein sequence ID" value="GEP58496.1"/>
    <property type="molecule type" value="Genomic_DNA"/>
</dbReference>
<gene>
    <name evidence="3" type="ORF">RSO01_56620</name>
</gene>
<keyword evidence="2" id="KW-0812">Transmembrane</keyword>
<dbReference type="RefSeq" id="WP_147153786.1">
    <property type="nucleotide sequence ID" value="NZ_BKAJ01000101.1"/>
</dbReference>
<evidence type="ECO:0000256" key="2">
    <source>
        <dbReference type="SAM" id="Phobius"/>
    </source>
</evidence>